<sequence>MYRVVTMYGIDEPWWFFDDWKNDIISVDEFEDFYKALKFYKNEWLKMAKSFEEYKSQEDLLSAFWEEKDQVWCEECAGYLQRYHSLALLEEWHQLPREKKRWAYEKKSGQVPHKCCKRLNQDEE</sequence>
<reference evidence="2" key="1">
    <citation type="journal article" date="2019" name="Int. J. Syst. Evol. Microbiol.">
        <title>The Global Catalogue of Microorganisms (GCM) 10K type strain sequencing project: providing services to taxonomists for standard genome sequencing and annotation.</title>
        <authorList>
            <consortium name="The Broad Institute Genomics Platform"/>
            <consortium name="The Broad Institute Genome Sequencing Center for Infectious Disease"/>
            <person name="Wu L."/>
            <person name="Ma J."/>
        </authorList>
    </citation>
    <scope>NUCLEOTIDE SEQUENCE [LARGE SCALE GENOMIC DNA]</scope>
    <source>
        <strain evidence="2">CCUG 63287</strain>
    </source>
</reference>
<protein>
    <submittedName>
        <fullName evidence="1">DUF1033 family protein</fullName>
    </submittedName>
</protein>
<dbReference type="RefSeq" id="WP_213533347.1">
    <property type="nucleotide sequence ID" value="NZ_BOVQ01000002.1"/>
</dbReference>
<proteinExistence type="predicted"/>
<evidence type="ECO:0000313" key="2">
    <source>
        <dbReference type="Proteomes" id="UP001595987"/>
    </source>
</evidence>
<evidence type="ECO:0000313" key="1">
    <source>
        <dbReference type="EMBL" id="MFC4652123.1"/>
    </source>
</evidence>
<keyword evidence="2" id="KW-1185">Reference proteome</keyword>
<organism evidence="1 2">
    <name type="scientific">Lactococcus nasutitermitis</name>
    <dbReference type="NCBI Taxonomy" id="1652957"/>
    <lineage>
        <taxon>Bacteria</taxon>
        <taxon>Bacillati</taxon>
        <taxon>Bacillota</taxon>
        <taxon>Bacilli</taxon>
        <taxon>Lactobacillales</taxon>
        <taxon>Streptococcaceae</taxon>
        <taxon>Lactococcus</taxon>
    </lineage>
</organism>
<dbReference type="Proteomes" id="UP001595987">
    <property type="component" value="Unassembled WGS sequence"/>
</dbReference>
<name>A0ABV9JBF9_9LACT</name>
<accession>A0ABV9JBF9</accession>
<gene>
    <name evidence="1" type="ORF">ACFO26_04305</name>
</gene>
<dbReference type="InterPro" id="IPR010434">
    <property type="entry name" value="DUF1033"/>
</dbReference>
<dbReference type="Pfam" id="PF06279">
    <property type="entry name" value="DUF1033"/>
    <property type="match status" value="1"/>
</dbReference>
<dbReference type="EMBL" id="JBHSGD010000004">
    <property type="protein sequence ID" value="MFC4652123.1"/>
    <property type="molecule type" value="Genomic_DNA"/>
</dbReference>
<comment type="caution">
    <text evidence="1">The sequence shown here is derived from an EMBL/GenBank/DDBJ whole genome shotgun (WGS) entry which is preliminary data.</text>
</comment>